<comment type="caution">
    <text evidence="2">The sequence shown here is derived from an EMBL/GenBank/DDBJ whole genome shotgun (WGS) entry which is preliminary data.</text>
</comment>
<dbReference type="CDD" id="cd00531">
    <property type="entry name" value="NTF2_like"/>
    <property type="match status" value="1"/>
</dbReference>
<evidence type="ECO:0000259" key="1">
    <source>
        <dbReference type="Pfam" id="PF13474"/>
    </source>
</evidence>
<dbReference type="Pfam" id="PF13474">
    <property type="entry name" value="SnoaL_3"/>
    <property type="match status" value="1"/>
</dbReference>
<dbReference type="RefSeq" id="WP_311413374.1">
    <property type="nucleotide sequence ID" value="NZ_JAVRFL010000026.1"/>
</dbReference>
<evidence type="ECO:0000313" key="2">
    <source>
        <dbReference type="EMBL" id="MDT0531505.1"/>
    </source>
</evidence>
<dbReference type="NCBIfam" id="TIGR02246">
    <property type="entry name" value="SgcJ/EcaC family oxidoreductase"/>
    <property type="match status" value="1"/>
</dbReference>
<dbReference type="InterPro" id="IPR032710">
    <property type="entry name" value="NTF2-like_dom_sf"/>
</dbReference>
<dbReference type="Gene3D" id="3.10.450.50">
    <property type="match status" value="1"/>
</dbReference>
<dbReference type="SUPFAM" id="SSF54427">
    <property type="entry name" value="NTF2-like"/>
    <property type="match status" value="1"/>
</dbReference>
<accession>A0ABU2WZY4</accession>
<feature type="domain" description="SnoaL-like" evidence="1">
    <location>
        <begin position="43"/>
        <end position="148"/>
    </location>
</feature>
<dbReference type="InterPro" id="IPR011944">
    <property type="entry name" value="Steroid_delta5-4_isomerase"/>
</dbReference>
<proteinExistence type="predicted"/>
<sequence length="151" mass="16683">MTNKAASLVEQSKQWAKHYGAYSNGEEGHAFTAPLRVRANWDANDADAIAEMFTDNGSMLMGDDQLQSRDEIRAWLTDAFAGPYKGARMTFEPVEISMLHRDSALIVAEGGILLAGETEVAPERSSRIVFVTVRVDDDWRVLSYQSSPVKG</sequence>
<reference evidence="2" key="1">
    <citation type="submission" date="2023-09" db="EMBL/GenBank/DDBJ databases">
        <title>30 novel species of actinomycetes from the DSMZ collection.</title>
        <authorList>
            <person name="Nouioui I."/>
        </authorList>
    </citation>
    <scope>NUCLEOTIDE SEQUENCE</scope>
    <source>
        <strain evidence="2">DSM 115977</strain>
    </source>
</reference>
<gene>
    <name evidence="2" type="ORF">RM555_21190</name>
</gene>
<dbReference type="Proteomes" id="UP001180973">
    <property type="component" value="Unassembled WGS sequence"/>
</dbReference>
<evidence type="ECO:0000313" key="3">
    <source>
        <dbReference type="Proteomes" id="UP001180973"/>
    </source>
</evidence>
<keyword evidence="3" id="KW-1185">Reference proteome</keyword>
<dbReference type="EMBL" id="JAVRFL010000026">
    <property type="protein sequence ID" value="MDT0531505.1"/>
    <property type="molecule type" value="Genomic_DNA"/>
</dbReference>
<name>A0ABU2WZY4_9ACTN</name>
<dbReference type="InterPro" id="IPR037401">
    <property type="entry name" value="SnoaL-like"/>
</dbReference>
<protein>
    <submittedName>
        <fullName evidence="2">SgcJ/EcaC family oxidoreductase</fullName>
    </submittedName>
</protein>
<organism evidence="2 3">
    <name type="scientific">Micromonospora reichwaldensis</name>
    <dbReference type="NCBI Taxonomy" id="3075516"/>
    <lineage>
        <taxon>Bacteria</taxon>
        <taxon>Bacillati</taxon>
        <taxon>Actinomycetota</taxon>
        <taxon>Actinomycetes</taxon>
        <taxon>Micromonosporales</taxon>
        <taxon>Micromonosporaceae</taxon>
        <taxon>Micromonospora</taxon>
    </lineage>
</organism>